<dbReference type="Proteomes" id="UP001497535">
    <property type="component" value="Unassembled WGS sequence"/>
</dbReference>
<reference evidence="1" key="1">
    <citation type="submission" date="2023-11" db="EMBL/GenBank/DDBJ databases">
        <authorList>
            <person name="Poullet M."/>
        </authorList>
    </citation>
    <scope>NUCLEOTIDE SEQUENCE</scope>
    <source>
        <strain evidence="1">E1834</strain>
    </source>
</reference>
<proteinExistence type="predicted"/>
<name>A0ACB0XZV8_MELEN</name>
<organism evidence="1 2">
    <name type="scientific">Meloidogyne enterolobii</name>
    <name type="common">Root-knot nematode worm</name>
    <name type="synonym">Meloidogyne mayaguensis</name>
    <dbReference type="NCBI Taxonomy" id="390850"/>
    <lineage>
        <taxon>Eukaryota</taxon>
        <taxon>Metazoa</taxon>
        <taxon>Ecdysozoa</taxon>
        <taxon>Nematoda</taxon>
        <taxon>Chromadorea</taxon>
        <taxon>Rhabditida</taxon>
        <taxon>Tylenchina</taxon>
        <taxon>Tylenchomorpha</taxon>
        <taxon>Tylenchoidea</taxon>
        <taxon>Meloidogynidae</taxon>
        <taxon>Meloidogyninae</taxon>
        <taxon>Meloidogyne</taxon>
    </lineage>
</organism>
<accession>A0ACB0XZV8</accession>
<comment type="caution">
    <text evidence="1">The sequence shown here is derived from an EMBL/GenBank/DDBJ whole genome shotgun (WGS) entry which is preliminary data.</text>
</comment>
<gene>
    <name evidence="1" type="ORF">MENTE1834_LOCUS5641</name>
</gene>
<sequence>MPKFNPTNFDWTVESNCSCELPLICIRPIKFRNPVLCINSAIDVNNFENFLKKSPNEQQISPSPQNFENCSTEQTIFNTITTTPEYNSTTTTPQSFIQHNFSFWLIYTLLGLILALQVFVVNLLHKKYL</sequence>
<protein>
    <submittedName>
        <fullName evidence="1">Uncharacterized protein</fullName>
    </submittedName>
</protein>
<keyword evidence="2" id="KW-1185">Reference proteome</keyword>
<evidence type="ECO:0000313" key="2">
    <source>
        <dbReference type="Proteomes" id="UP001497535"/>
    </source>
</evidence>
<evidence type="ECO:0000313" key="1">
    <source>
        <dbReference type="EMBL" id="CAK5024911.1"/>
    </source>
</evidence>
<dbReference type="EMBL" id="CAVMJV010000004">
    <property type="protein sequence ID" value="CAK5024911.1"/>
    <property type="molecule type" value="Genomic_DNA"/>
</dbReference>